<dbReference type="HOGENOM" id="CLU_2931358_0_0_10"/>
<sequence>MLYFCVMYVSFWLQSSFSLYFSGGTDLENPFSFTFTKGGNISEKTCYTNMKNLSEKSILL</sequence>
<dbReference type="EMBL" id="ACCH01000105">
    <property type="protein sequence ID" value="EEF91239.1"/>
    <property type="molecule type" value="Genomic_DNA"/>
</dbReference>
<name>E2NA17_9BACE</name>
<protein>
    <submittedName>
        <fullName evidence="1">Uncharacterized protein</fullName>
    </submittedName>
</protein>
<reference evidence="1 2" key="1">
    <citation type="submission" date="2008-12" db="EMBL/GenBank/DDBJ databases">
        <authorList>
            <person name="Fulton L."/>
            <person name="Clifton S."/>
            <person name="Fulton B."/>
            <person name="Xu J."/>
            <person name="Minx P."/>
            <person name="Pepin K.H."/>
            <person name="Johnson M."/>
            <person name="Bhonagiri V."/>
            <person name="Nash W.E."/>
            <person name="Mardis E.R."/>
            <person name="Wilson R.K."/>
        </authorList>
    </citation>
    <scope>NUCLEOTIDE SEQUENCE [LARGE SCALE GENOMIC DNA]</scope>
    <source>
        <strain evidence="1 2">DSM 14838</strain>
    </source>
</reference>
<comment type="caution">
    <text evidence="1">The sequence shown here is derived from an EMBL/GenBank/DDBJ whole genome shotgun (WGS) entry which is preliminary data.</text>
</comment>
<evidence type="ECO:0000313" key="1">
    <source>
        <dbReference type="EMBL" id="EEF91239.1"/>
    </source>
</evidence>
<dbReference type="AlphaFoldDB" id="E2NA17"/>
<reference evidence="1 2" key="2">
    <citation type="submission" date="2009-01" db="EMBL/GenBank/DDBJ databases">
        <title>Draft genome sequence of Bacteroides cellulosilyticus (DSM 14838).</title>
        <authorList>
            <person name="Sudarsanam P."/>
            <person name="Ley R."/>
            <person name="Guruge J."/>
            <person name="Turnbaugh P.J."/>
            <person name="Mahowald M."/>
            <person name="Liep D."/>
            <person name="Gordon J."/>
        </authorList>
    </citation>
    <scope>NUCLEOTIDE SEQUENCE [LARGE SCALE GENOMIC DNA]</scope>
    <source>
        <strain evidence="1 2">DSM 14838</strain>
    </source>
</reference>
<organism evidence="1 2">
    <name type="scientific">Bacteroides cellulosilyticus DSM 14838</name>
    <dbReference type="NCBI Taxonomy" id="537012"/>
    <lineage>
        <taxon>Bacteria</taxon>
        <taxon>Pseudomonadati</taxon>
        <taxon>Bacteroidota</taxon>
        <taxon>Bacteroidia</taxon>
        <taxon>Bacteroidales</taxon>
        <taxon>Bacteroidaceae</taxon>
        <taxon>Bacteroides</taxon>
    </lineage>
</organism>
<evidence type="ECO:0000313" key="2">
    <source>
        <dbReference type="Proteomes" id="UP000003711"/>
    </source>
</evidence>
<accession>E2NA17</accession>
<proteinExistence type="predicted"/>
<dbReference type="Proteomes" id="UP000003711">
    <property type="component" value="Unassembled WGS sequence"/>
</dbReference>
<gene>
    <name evidence="1" type="ORF">BACCELL_01115</name>
</gene>